<dbReference type="PANTHER" id="PTHR10091:SF0">
    <property type="entry name" value="GALACTOSE MUTAROTASE"/>
    <property type="match status" value="1"/>
</dbReference>
<reference evidence="9" key="1">
    <citation type="submission" date="2013-04" db="EMBL/GenBank/DDBJ databases">
        <title>Thioclava sp. 13D2W-2 Genome Sequencing.</title>
        <authorList>
            <person name="Lai Q."/>
            <person name="Li G."/>
            <person name="Shao Z."/>
        </authorList>
    </citation>
    <scope>NUCLEOTIDE SEQUENCE [LARGE SCALE GENOMIC DNA]</scope>
    <source>
        <strain evidence="9">13D2W-2</strain>
    </source>
</reference>
<feature type="active site" description="Proton donor" evidence="5">
    <location>
        <position position="166"/>
    </location>
</feature>
<dbReference type="Pfam" id="PF01263">
    <property type="entry name" value="Aldose_epim"/>
    <property type="match status" value="1"/>
</dbReference>
<reference evidence="8 9" key="2">
    <citation type="journal article" date="2015" name="Antonie Van Leeuwenhoek">
        <title>Thioclava indica sp. nov., isolated from surface seawater of the Indian Ocean.</title>
        <authorList>
            <person name="Liu Y."/>
            <person name="Lai Q."/>
            <person name="Du J."/>
            <person name="Xu H."/>
            <person name="Jiang L."/>
            <person name="Shao Z."/>
        </authorList>
    </citation>
    <scope>NUCLEOTIDE SEQUENCE [LARGE SCALE GENOMIC DNA]</scope>
    <source>
        <strain evidence="8 9">13D2W-2</strain>
    </source>
</reference>
<feature type="active site" description="Proton acceptor" evidence="5">
    <location>
        <position position="283"/>
    </location>
</feature>
<dbReference type="GO" id="GO:0004034">
    <property type="term" value="F:aldose 1-epimerase activity"/>
    <property type="evidence" value="ECO:0007669"/>
    <property type="project" value="TreeGrafter"/>
</dbReference>
<dbReference type="eggNOG" id="COG2017">
    <property type="taxonomic scope" value="Bacteria"/>
</dbReference>
<evidence type="ECO:0000256" key="6">
    <source>
        <dbReference type="PIRSR" id="PIRSR005096-2"/>
    </source>
</evidence>
<evidence type="ECO:0000256" key="1">
    <source>
        <dbReference type="ARBA" id="ARBA00005028"/>
    </source>
</evidence>
<evidence type="ECO:0000256" key="7">
    <source>
        <dbReference type="PIRSR" id="PIRSR005096-3"/>
    </source>
</evidence>
<accession>A0A085TT79</accession>
<dbReference type="GO" id="GO:0033499">
    <property type="term" value="P:galactose catabolic process via UDP-galactose, Leloir pathway"/>
    <property type="evidence" value="ECO:0007669"/>
    <property type="project" value="TreeGrafter"/>
</dbReference>
<dbReference type="EMBL" id="AQRC01000014">
    <property type="protein sequence ID" value="KFE33926.1"/>
    <property type="molecule type" value="Genomic_DNA"/>
</dbReference>
<dbReference type="InterPro" id="IPR014718">
    <property type="entry name" value="GH-type_carb-bd"/>
</dbReference>
<feature type="binding site" evidence="7">
    <location>
        <begin position="166"/>
        <end position="168"/>
    </location>
    <ligand>
        <name>beta-D-galactose</name>
        <dbReference type="ChEBI" id="CHEBI:27667"/>
    </ligand>
</feature>
<protein>
    <submittedName>
        <fullName evidence="8">Aldose 1-epimerase</fullName>
    </submittedName>
</protein>
<evidence type="ECO:0000313" key="9">
    <source>
        <dbReference type="Proteomes" id="UP000028607"/>
    </source>
</evidence>
<sequence>MTGDGDKSLIIGLPSGIRAEILPFGASLRGIFVPGRDGTVHNILISPAKPEDHRRHRNYRGATVGRFANRIGGARFELDGESFDLSANEPPNLLHGGVDGFDRRDWNVASHWMNAATLKLESPDGDQGFPGTMSVLAEFALEPPATLVITYRATVTRPCPVSITSHGYFNLAGGGSVADHMLQIPAEQYLPVDEALIPEGPPRAVAGTHFDFRSPRPVLRPGEPGFDHCFCLAPSTEVRRVATLYDPGSGREMRVESNQPGLQVFAPLQPNPEIPDHNAICLEPEAWPDAPNRPDFPSAILRPGETYEHKMRLVFSTRDN</sequence>
<dbReference type="PANTHER" id="PTHR10091">
    <property type="entry name" value="ALDOSE-1-EPIMERASE"/>
    <property type="match status" value="1"/>
</dbReference>
<dbReference type="PIRSF" id="PIRSF005096">
    <property type="entry name" value="GALM"/>
    <property type="match status" value="1"/>
</dbReference>
<gene>
    <name evidence="8" type="ORF">DW2_15710</name>
</gene>
<dbReference type="InterPro" id="IPR015443">
    <property type="entry name" value="Aldose_1-epimerase"/>
</dbReference>
<keyword evidence="4" id="KW-0119">Carbohydrate metabolism</keyword>
<dbReference type="InterPro" id="IPR047215">
    <property type="entry name" value="Galactose_mutarotase-like"/>
</dbReference>
<dbReference type="GO" id="GO:0030246">
    <property type="term" value="F:carbohydrate binding"/>
    <property type="evidence" value="ECO:0007669"/>
    <property type="project" value="InterPro"/>
</dbReference>
<dbReference type="InterPro" id="IPR008183">
    <property type="entry name" value="Aldose_1/G6P_1-epimerase"/>
</dbReference>
<dbReference type="OrthoDB" id="9779408at2"/>
<organism evidence="8 9">
    <name type="scientific">Thioclava atlantica</name>
    <dbReference type="NCBI Taxonomy" id="1317124"/>
    <lineage>
        <taxon>Bacteria</taxon>
        <taxon>Pseudomonadati</taxon>
        <taxon>Pseudomonadota</taxon>
        <taxon>Alphaproteobacteria</taxon>
        <taxon>Rhodobacterales</taxon>
        <taxon>Paracoccaceae</taxon>
        <taxon>Thioclava</taxon>
    </lineage>
</organism>
<dbReference type="RefSeq" id="WP_051856234.1">
    <property type="nucleotide sequence ID" value="NZ_AQRC01000014.1"/>
</dbReference>
<dbReference type="InterPro" id="IPR011013">
    <property type="entry name" value="Gal_mutarotase_sf_dom"/>
</dbReference>
<dbReference type="AlphaFoldDB" id="A0A085TT79"/>
<dbReference type="STRING" id="1317124.DW2_15710"/>
<dbReference type="Proteomes" id="UP000028607">
    <property type="component" value="Unassembled WGS sequence"/>
</dbReference>
<proteinExistence type="inferred from homology"/>
<dbReference type="CDD" id="cd09019">
    <property type="entry name" value="galactose_mutarotase_like"/>
    <property type="match status" value="1"/>
</dbReference>
<evidence type="ECO:0000256" key="5">
    <source>
        <dbReference type="PIRSR" id="PIRSR005096-1"/>
    </source>
</evidence>
<dbReference type="GO" id="GO:0005737">
    <property type="term" value="C:cytoplasm"/>
    <property type="evidence" value="ECO:0007669"/>
    <property type="project" value="TreeGrafter"/>
</dbReference>
<feature type="binding site" evidence="6">
    <location>
        <position position="227"/>
    </location>
    <ligand>
        <name>beta-D-galactose</name>
        <dbReference type="ChEBI" id="CHEBI:27667"/>
    </ligand>
</feature>
<comment type="similarity">
    <text evidence="2">Belongs to the aldose epimerase family.</text>
</comment>
<evidence type="ECO:0000256" key="2">
    <source>
        <dbReference type="ARBA" id="ARBA00006206"/>
    </source>
</evidence>
<evidence type="ECO:0000313" key="8">
    <source>
        <dbReference type="EMBL" id="KFE33926.1"/>
    </source>
</evidence>
<comment type="caution">
    <text evidence="8">The sequence shown here is derived from an EMBL/GenBank/DDBJ whole genome shotgun (WGS) entry which is preliminary data.</text>
</comment>
<evidence type="ECO:0000256" key="3">
    <source>
        <dbReference type="ARBA" id="ARBA00023235"/>
    </source>
</evidence>
<dbReference type="NCBIfam" id="NF008277">
    <property type="entry name" value="PRK11055.1"/>
    <property type="match status" value="1"/>
</dbReference>
<dbReference type="PATRIC" id="fig|1317124.6.peg.3161"/>
<comment type="pathway">
    <text evidence="1">Carbohydrate metabolism; hexose metabolism.</text>
</comment>
<dbReference type="GO" id="GO:0006006">
    <property type="term" value="P:glucose metabolic process"/>
    <property type="evidence" value="ECO:0007669"/>
    <property type="project" value="TreeGrafter"/>
</dbReference>
<dbReference type="Gene3D" id="2.70.98.10">
    <property type="match status" value="1"/>
</dbReference>
<evidence type="ECO:0000256" key="4">
    <source>
        <dbReference type="ARBA" id="ARBA00023277"/>
    </source>
</evidence>
<feature type="binding site" evidence="7">
    <location>
        <begin position="69"/>
        <end position="70"/>
    </location>
    <ligand>
        <name>beta-D-galactose</name>
        <dbReference type="ChEBI" id="CHEBI:27667"/>
    </ligand>
</feature>
<name>A0A085TT79_9RHOB</name>
<keyword evidence="3" id="KW-0413">Isomerase</keyword>
<dbReference type="SUPFAM" id="SSF74650">
    <property type="entry name" value="Galactose mutarotase-like"/>
    <property type="match status" value="1"/>
</dbReference>
<dbReference type="UniPathway" id="UPA00242"/>
<keyword evidence="9" id="KW-1185">Reference proteome</keyword>